<feature type="compositionally biased region" description="Basic residues" evidence="1">
    <location>
        <begin position="82"/>
        <end position="92"/>
    </location>
</feature>
<organism evidence="2 3">
    <name type="scientific">Brassica cretica</name>
    <name type="common">Mustard</name>
    <dbReference type="NCBI Taxonomy" id="69181"/>
    <lineage>
        <taxon>Eukaryota</taxon>
        <taxon>Viridiplantae</taxon>
        <taxon>Streptophyta</taxon>
        <taxon>Embryophyta</taxon>
        <taxon>Tracheophyta</taxon>
        <taxon>Spermatophyta</taxon>
        <taxon>Magnoliopsida</taxon>
        <taxon>eudicotyledons</taxon>
        <taxon>Gunneridae</taxon>
        <taxon>Pentapetalae</taxon>
        <taxon>rosids</taxon>
        <taxon>malvids</taxon>
        <taxon>Brassicales</taxon>
        <taxon>Brassicaceae</taxon>
        <taxon>Brassiceae</taxon>
        <taxon>Brassica</taxon>
    </lineage>
</organism>
<accession>A0A8S9QKL6</accession>
<sequence>MGALYELTTSSIHVKKSKRKRTSIMSMNHEADDVGVIDLPQDENLRHGDLHGDLRDSNHGSNYKMPPFPHHRNLPSIDQFLRPKRKIRGRGRERKEKGISQ</sequence>
<dbReference type="AlphaFoldDB" id="A0A8S9QKL6"/>
<evidence type="ECO:0000313" key="2">
    <source>
        <dbReference type="EMBL" id="KAF3540533.1"/>
    </source>
</evidence>
<comment type="caution">
    <text evidence="2">The sequence shown here is derived from an EMBL/GenBank/DDBJ whole genome shotgun (WGS) entry which is preliminary data.</text>
</comment>
<gene>
    <name evidence="2" type="ORF">F2Q69_00024008</name>
</gene>
<dbReference type="EMBL" id="QGKX02001290">
    <property type="protein sequence ID" value="KAF3540533.1"/>
    <property type="molecule type" value="Genomic_DNA"/>
</dbReference>
<feature type="compositionally biased region" description="Basic and acidic residues" evidence="1">
    <location>
        <begin position="43"/>
        <end position="58"/>
    </location>
</feature>
<protein>
    <submittedName>
        <fullName evidence="2">Uncharacterized protein</fullName>
    </submittedName>
</protein>
<reference evidence="2" key="1">
    <citation type="submission" date="2019-12" db="EMBL/GenBank/DDBJ databases">
        <title>Genome sequencing and annotation of Brassica cretica.</title>
        <authorList>
            <person name="Studholme D.J."/>
            <person name="Sarris P."/>
        </authorList>
    </citation>
    <scope>NUCLEOTIDE SEQUENCE</scope>
    <source>
        <strain evidence="2">PFS-109/04</strain>
        <tissue evidence="2">Leaf</tissue>
    </source>
</reference>
<feature type="region of interest" description="Disordered" evidence="1">
    <location>
        <begin position="43"/>
        <end position="101"/>
    </location>
</feature>
<dbReference type="Proteomes" id="UP000712600">
    <property type="component" value="Unassembled WGS sequence"/>
</dbReference>
<name>A0A8S9QKL6_BRACR</name>
<evidence type="ECO:0000256" key="1">
    <source>
        <dbReference type="SAM" id="MobiDB-lite"/>
    </source>
</evidence>
<proteinExistence type="predicted"/>
<evidence type="ECO:0000313" key="3">
    <source>
        <dbReference type="Proteomes" id="UP000712600"/>
    </source>
</evidence>